<keyword evidence="1" id="KW-1185">Reference proteome</keyword>
<protein>
    <submittedName>
        <fullName evidence="2">Uncharacterized protein</fullName>
    </submittedName>
</protein>
<evidence type="ECO:0000313" key="1">
    <source>
        <dbReference type="Proteomes" id="UP000887565"/>
    </source>
</evidence>
<sequence length="93" mass="10464">MWVYGSHLIPFFNIDSNSCSVTVCCTVVPSKTETAAYTLSKLTAERQTTFFFVGQLSTKIDKASADGNLHFKYSCVAFNECCYTIQSFQDYQN</sequence>
<dbReference type="AlphaFoldDB" id="A0A915HRS5"/>
<accession>A0A915HRS5</accession>
<organism evidence="1 2">
    <name type="scientific">Romanomermis culicivorax</name>
    <name type="common">Nematode worm</name>
    <dbReference type="NCBI Taxonomy" id="13658"/>
    <lineage>
        <taxon>Eukaryota</taxon>
        <taxon>Metazoa</taxon>
        <taxon>Ecdysozoa</taxon>
        <taxon>Nematoda</taxon>
        <taxon>Enoplea</taxon>
        <taxon>Dorylaimia</taxon>
        <taxon>Mermithida</taxon>
        <taxon>Mermithoidea</taxon>
        <taxon>Mermithidae</taxon>
        <taxon>Romanomermis</taxon>
    </lineage>
</organism>
<proteinExistence type="predicted"/>
<evidence type="ECO:0000313" key="2">
    <source>
        <dbReference type="WBParaSite" id="nRc.2.0.1.t04623-RA"/>
    </source>
</evidence>
<reference evidence="2" key="1">
    <citation type="submission" date="2022-11" db="UniProtKB">
        <authorList>
            <consortium name="WormBaseParasite"/>
        </authorList>
    </citation>
    <scope>IDENTIFICATION</scope>
</reference>
<dbReference type="WBParaSite" id="nRc.2.0.1.t04623-RA">
    <property type="protein sequence ID" value="nRc.2.0.1.t04623-RA"/>
    <property type="gene ID" value="nRc.2.0.1.g04623"/>
</dbReference>
<dbReference type="Proteomes" id="UP000887565">
    <property type="component" value="Unplaced"/>
</dbReference>
<name>A0A915HRS5_ROMCU</name>